<dbReference type="AlphaFoldDB" id="A0AAV4ZHA4"/>
<name>A0AAV4ZHA4_9HYPH</name>
<comment type="caution">
    <text evidence="1">The sequence shown here is derived from an EMBL/GenBank/DDBJ whole genome shotgun (WGS) entry which is preliminary data.</text>
</comment>
<evidence type="ECO:0000313" key="2">
    <source>
        <dbReference type="Proteomes" id="UP001055247"/>
    </source>
</evidence>
<organism evidence="1 2">
    <name type="scientific">Methylobacterium hispanicum</name>
    <dbReference type="NCBI Taxonomy" id="270350"/>
    <lineage>
        <taxon>Bacteria</taxon>
        <taxon>Pseudomonadati</taxon>
        <taxon>Pseudomonadota</taxon>
        <taxon>Alphaproteobacteria</taxon>
        <taxon>Hyphomicrobiales</taxon>
        <taxon>Methylobacteriaceae</taxon>
        <taxon>Methylobacterium</taxon>
    </lineage>
</organism>
<proteinExistence type="predicted"/>
<accession>A0AAV4ZHA4</accession>
<evidence type="ECO:0000313" key="1">
    <source>
        <dbReference type="EMBL" id="GJD87299.1"/>
    </source>
</evidence>
<sequence>MQRMLLAMRLMIQAVFSAVPQEGGTNTLISIAKDDNATIRRNIEAAKLVRVPEIPDWMVCEHHW</sequence>
<dbReference type="Proteomes" id="UP001055247">
    <property type="component" value="Unassembled WGS sequence"/>
</dbReference>
<gene>
    <name evidence="1" type="ORF">BHAOGJBA_0799</name>
</gene>
<keyword evidence="2" id="KW-1185">Reference proteome</keyword>
<protein>
    <submittedName>
        <fullName evidence="1">Uncharacterized protein</fullName>
    </submittedName>
</protein>
<reference evidence="1" key="1">
    <citation type="journal article" date="2016" name="Front. Microbiol.">
        <title>Genome Sequence of the Piezophilic, Mesophilic Sulfate-Reducing Bacterium Desulfovibrio indicus J2T.</title>
        <authorList>
            <person name="Cao J."/>
            <person name="Maignien L."/>
            <person name="Shao Z."/>
            <person name="Alain K."/>
            <person name="Jebbar M."/>
        </authorList>
    </citation>
    <scope>NUCLEOTIDE SEQUENCE</scope>
    <source>
        <strain evidence="1">DSM 16372</strain>
    </source>
</reference>
<dbReference type="EMBL" id="BPQO01000002">
    <property type="protein sequence ID" value="GJD87299.1"/>
    <property type="molecule type" value="Genomic_DNA"/>
</dbReference>
<reference evidence="1" key="2">
    <citation type="submission" date="2021-08" db="EMBL/GenBank/DDBJ databases">
        <authorList>
            <person name="Tani A."/>
            <person name="Ola A."/>
            <person name="Ogura Y."/>
            <person name="Katsura K."/>
            <person name="Hayashi T."/>
        </authorList>
    </citation>
    <scope>NUCLEOTIDE SEQUENCE</scope>
    <source>
        <strain evidence="1">DSM 16372</strain>
    </source>
</reference>